<dbReference type="GO" id="GO:0006351">
    <property type="term" value="P:DNA-templated transcription"/>
    <property type="evidence" value="ECO:0007669"/>
    <property type="project" value="InterPro"/>
</dbReference>
<dbReference type="InterPro" id="IPR007219">
    <property type="entry name" value="XnlR_reg_dom"/>
</dbReference>
<evidence type="ECO:0000256" key="1">
    <source>
        <dbReference type="ARBA" id="ARBA00004123"/>
    </source>
</evidence>
<sequence>MNSTSGVAVHSKPCLICRRRRVKCDRLRPCSNCTRSKQLCSYDAVEPGLENSIVSNAGTNHPGAEDLRDRLAKLEEMMAAMLTQNSSPTGEVNAREGSSDDIIKLHENRASATVTRSDLDTNNAKGLADQAGQLVFQDGYSACFDPEFWAVMTTEVDDLRILLNPPAPIEGLSSWLSLAVLGLPQVHPTDLSTAQPTLAQSNDLCRLFCENINCKTQLVHNGFFHRSVTHWRRGSEPLPQEFEAFIFTTYLLTTNSLAPEVVEKTFATNKSLLVANFHQAVQASLSKLNFLVSDKVWVLVALVQYTTFLFRRNVHHGAIAMLGITVRVAQNQGHHRDPAHYPLTKWVGEIRRRIWNQICCLDALAITNFGAESCLPATADCIPPINANDDEWKASRFASPSSLPGGSSGYTDMTYTLVEREISDLTRKLTKIGSQETEWKKNEIQQLERKLNKLYFLDVDRTLPAQTVIVAMAEVRLSTLKLGIKYREAISSKTAPSNVQDHEVFLAAVELLEAIDYHIRTFSSNGWDWIFLDNVPWLAIAIVLVQIPQATIRRLDVVRAQRQIEIVFHRYEDPDRSLAHCRLWKILVDLRRQDHSFWVAGNTPDAVIVHPADYVPENPLSTGATIINENFMMDYTTPLDQSDLFIYDETLDLPDMNDLSW</sequence>
<organism evidence="5 6">
    <name type="scientific">Coleophoma cylindrospora</name>
    <dbReference type="NCBI Taxonomy" id="1849047"/>
    <lineage>
        <taxon>Eukaryota</taxon>
        <taxon>Fungi</taxon>
        <taxon>Dikarya</taxon>
        <taxon>Ascomycota</taxon>
        <taxon>Pezizomycotina</taxon>
        <taxon>Leotiomycetes</taxon>
        <taxon>Helotiales</taxon>
        <taxon>Dermateaceae</taxon>
        <taxon>Coleophoma</taxon>
    </lineage>
</organism>
<dbReference type="STRING" id="1849047.A0A3D8QFT8"/>
<dbReference type="PANTHER" id="PTHR31001:SF77">
    <property type="entry name" value="TRANSCRIPTION FACTOR, PUTATIVE (AFU_ORTHOLOGUE AFUA_3G12940)-RELATED"/>
    <property type="match status" value="1"/>
</dbReference>
<dbReference type="Pfam" id="PF00172">
    <property type="entry name" value="Zn_clus"/>
    <property type="match status" value="1"/>
</dbReference>
<dbReference type="CDD" id="cd00067">
    <property type="entry name" value="GAL4"/>
    <property type="match status" value="1"/>
</dbReference>
<dbReference type="GO" id="GO:0000981">
    <property type="term" value="F:DNA-binding transcription factor activity, RNA polymerase II-specific"/>
    <property type="evidence" value="ECO:0007669"/>
    <property type="project" value="InterPro"/>
</dbReference>
<dbReference type="Gene3D" id="4.10.240.10">
    <property type="entry name" value="Zn(2)-C6 fungal-type DNA-binding domain"/>
    <property type="match status" value="1"/>
</dbReference>
<evidence type="ECO:0000313" key="5">
    <source>
        <dbReference type="EMBL" id="RDW60692.1"/>
    </source>
</evidence>
<dbReference type="AlphaFoldDB" id="A0A3D8QFT8"/>
<protein>
    <recommendedName>
        <fullName evidence="4">Zn(2)-C6 fungal-type domain-containing protein</fullName>
    </recommendedName>
</protein>
<keyword evidence="3" id="KW-0539">Nucleus</keyword>
<feature type="domain" description="Zn(2)-C6 fungal-type" evidence="4">
    <location>
        <begin position="13"/>
        <end position="42"/>
    </location>
</feature>
<evidence type="ECO:0000256" key="3">
    <source>
        <dbReference type="ARBA" id="ARBA00023242"/>
    </source>
</evidence>
<dbReference type="GO" id="GO:0008270">
    <property type="term" value="F:zinc ion binding"/>
    <property type="evidence" value="ECO:0007669"/>
    <property type="project" value="InterPro"/>
</dbReference>
<dbReference type="SUPFAM" id="SSF57701">
    <property type="entry name" value="Zn2/Cys6 DNA-binding domain"/>
    <property type="match status" value="1"/>
</dbReference>
<accession>A0A3D8QFT8</accession>
<dbReference type="PROSITE" id="PS00463">
    <property type="entry name" value="ZN2_CY6_FUNGAL_1"/>
    <property type="match status" value="1"/>
</dbReference>
<keyword evidence="6" id="KW-1185">Reference proteome</keyword>
<dbReference type="Pfam" id="PF04082">
    <property type="entry name" value="Fungal_trans"/>
    <property type="match status" value="1"/>
</dbReference>
<evidence type="ECO:0000256" key="2">
    <source>
        <dbReference type="ARBA" id="ARBA00022723"/>
    </source>
</evidence>
<gene>
    <name evidence="5" type="ORF">BP6252_12075</name>
</gene>
<dbReference type="SMART" id="SM00066">
    <property type="entry name" value="GAL4"/>
    <property type="match status" value="1"/>
</dbReference>
<evidence type="ECO:0000313" key="6">
    <source>
        <dbReference type="Proteomes" id="UP000256645"/>
    </source>
</evidence>
<dbReference type="GO" id="GO:0003677">
    <property type="term" value="F:DNA binding"/>
    <property type="evidence" value="ECO:0007669"/>
    <property type="project" value="InterPro"/>
</dbReference>
<proteinExistence type="predicted"/>
<dbReference type="CDD" id="cd12148">
    <property type="entry name" value="fungal_TF_MHR"/>
    <property type="match status" value="1"/>
</dbReference>
<comment type="subcellular location">
    <subcellularLocation>
        <location evidence="1">Nucleus</location>
    </subcellularLocation>
</comment>
<dbReference type="InterPro" id="IPR001138">
    <property type="entry name" value="Zn2Cys6_DnaBD"/>
</dbReference>
<dbReference type="PROSITE" id="PS50048">
    <property type="entry name" value="ZN2_CY6_FUNGAL_2"/>
    <property type="match status" value="1"/>
</dbReference>
<dbReference type="InterPro" id="IPR050613">
    <property type="entry name" value="Sec_Metabolite_Reg"/>
</dbReference>
<dbReference type="EMBL" id="PDLM01000015">
    <property type="protein sequence ID" value="RDW60692.1"/>
    <property type="molecule type" value="Genomic_DNA"/>
</dbReference>
<comment type="caution">
    <text evidence="5">The sequence shown here is derived from an EMBL/GenBank/DDBJ whole genome shotgun (WGS) entry which is preliminary data.</text>
</comment>
<evidence type="ECO:0000259" key="4">
    <source>
        <dbReference type="PROSITE" id="PS50048"/>
    </source>
</evidence>
<dbReference type="Proteomes" id="UP000256645">
    <property type="component" value="Unassembled WGS sequence"/>
</dbReference>
<dbReference type="PANTHER" id="PTHR31001">
    <property type="entry name" value="UNCHARACTERIZED TRANSCRIPTIONAL REGULATORY PROTEIN"/>
    <property type="match status" value="1"/>
</dbReference>
<dbReference type="InterPro" id="IPR036864">
    <property type="entry name" value="Zn2-C6_fun-type_DNA-bd_sf"/>
</dbReference>
<dbReference type="OrthoDB" id="435881at2759"/>
<reference evidence="5 6" key="1">
    <citation type="journal article" date="2018" name="IMA Fungus">
        <title>IMA Genome-F 9: Draft genome sequence of Annulohypoxylon stygium, Aspergillus mulundensis, Berkeleyomyces basicola (syn. Thielaviopsis basicola), Ceratocystis smalleyi, two Cercospora beticola strains, Coleophoma cylindrospora, Fusarium fracticaudum, Phialophora cf. hyalina, and Morchella septimelata.</title>
        <authorList>
            <person name="Wingfield B.D."/>
            <person name="Bills G.F."/>
            <person name="Dong Y."/>
            <person name="Huang W."/>
            <person name="Nel W.J."/>
            <person name="Swalarsk-Parry B.S."/>
            <person name="Vaghefi N."/>
            <person name="Wilken P.M."/>
            <person name="An Z."/>
            <person name="de Beer Z.W."/>
            <person name="De Vos L."/>
            <person name="Chen L."/>
            <person name="Duong T.A."/>
            <person name="Gao Y."/>
            <person name="Hammerbacher A."/>
            <person name="Kikkert J.R."/>
            <person name="Li Y."/>
            <person name="Li H."/>
            <person name="Li K."/>
            <person name="Li Q."/>
            <person name="Liu X."/>
            <person name="Ma X."/>
            <person name="Naidoo K."/>
            <person name="Pethybridge S.J."/>
            <person name="Sun J."/>
            <person name="Steenkamp E.T."/>
            <person name="van der Nest M.A."/>
            <person name="van Wyk S."/>
            <person name="Wingfield M.J."/>
            <person name="Xiong C."/>
            <person name="Yue Q."/>
            <person name="Zhang X."/>
        </authorList>
    </citation>
    <scope>NUCLEOTIDE SEQUENCE [LARGE SCALE GENOMIC DNA]</scope>
    <source>
        <strain evidence="5 6">BP6252</strain>
    </source>
</reference>
<name>A0A3D8QFT8_9HELO</name>
<dbReference type="GO" id="GO:0005634">
    <property type="term" value="C:nucleus"/>
    <property type="evidence" value="ECO:0007669"/>
    <property type="project" value="UniProtKB-SubCell"/>
</dbReference>
<keyword evidence="2" id="KW-0479">Metal-binding</keyword>